<gene>
    <name evidence="2" type="ORF">BGZ70_007096</name>
</gene>
<dbReference type="EMBL" id="JAAAHY010000425">
    <property type="protein sequence ID" value="KAF9963935.1"/>
    <property type="molecule type" value="Genomic_DNA"/>
</dbReference>
<dbReference type="Gene3D" id="3.80.10.10">
    <property type="entry name" value="Ribonuclease Inhibitor"/>
    <property type="match status" value="1"/>
</dbReference>
<organism evidence="2 3">
    <name type="scientific">Mortierella alpina</name>
    <name type="common">Oleaginous fungus</name>
    <name type="synonym">Mortierella renispora</name>
    <dbReference type="NCBI Taxonomy" id="64518"/>
    <lineage>
        <taxon>Eukaryota</taxon>
        <taxon>Fungi</taxon>
        <taxon>Fungi incertae sedis</taxon>
        <taxon>Mucoromycota</taxon>
        <taxon>Mortierellomycotina</taxon>
        <taxon>Mortierellomycetes</taxon>
        <taxon>Mortierellales</taxon>
        <taxon>Mortierellaceae</taxon>
        <taxon>Mortierella</taxon>
    </lineage>
</organism>
<comment type="caution">
    <text evidence="2">The sequence shown here is derived from an EMBL/GenBank/DDBJ whole genome shotgun (WGS) entry which is preliminary data.</text>
</comment>
<dbReference type="OrthoDB" id="2436412at2759"/>
<keyword evidence="3" id="KW-1185">Reference proteome</keyword>
<feature type="domain" description="F-box" evidence="1">
    <location>
        <begin position="13"/>
        <end position="42"/>
    </location>
</feature>
<dbReference type="Proteomes" id="UP000738359">
    <property type="component" value="Unassembled WGS sequence"/>
</dbReference>
<dbReference type="InterPro" id="IPR036047">
    <property type="entry name" value="F-box-like_dom_sf"/>
</dbReference>
<dbReference type="InterPro" id="IPR032675">
    <property type="entry name" value="LRR_dom_sf"/>
</dbReference>
<sequence length="227" mass="25675">MSELAAIRVFEIPELAILIFDRLNRADLAACAQVHRTWHDAVIPFHYASVMIGKRYRSTPLETRVDTASWEGFKKHSRHMRELEVHGSSIHKISLFGLHCTGLRTLSLDISDDTFQHALWAGKLLKLISNNPDISTLRLKSHCESAVIEFEHHFIVLSMLRYMPGLKKLIIVGSSLGQNAVDEIMRCAHRLEELDVTMDTVDRDPILPTTGRIFWIVTVANVGKGVV</sequence>
<protein>
    <recommendedName>
        <fullName evidence="1">F-box domain-containing protein</fullName>
    </recommendedName>
</protein>
<dbReference type="Pfam" id="PF12937">
    <property type="entry name" value="F-box-like"/>
    <property type="match status" value="1"/>
</dbReference>
<evidence type="ECO:0000313" key="3">
    <source>
        <dbReference type="Proteomes" id="UP000738359"/>
    </source>
</evidence>
<reference evidence="2" key="1">
    <citation type="journal article" date="2020" name="Fungal Divers.">
        <title>Resolving the Mortierellaceae phylogeny through synthesis of multi-gene phylogenetics and phylogenomics.</title>
        <authorList>
            <person name="Vandepol N."/>
            <person name="Liber J."/>
            <person name="Desiro A."/>
            <person name="Na H."/>
            <person name="Kennedy M."/>
            <person name="Barry K."/>
            <person name="Grigoriev I.V."/>
            <person name="Miller A.N."/>
            <person name="O'Donnell K."/>
            <person name="Stajich J.E."/>
            <person name="Bonito G."/>
        </authorList>
    </citation>
    <scope>NUCLEOTIDE SEQUENCE</scope>
    <source>
        <strain evidence="2">CK1249</strain>
    </source>
</reference>
<accession>A0A9P6J7I3</accession>
<proteinExistence type="predicted"/>
<name>A0A9P6J7I3_MORAP</name>
<dbReference type="SUPFAM" id="SSF52047">
    <property type="entry name" value="RNI-like"/>
    <property type="match status" value="1"/>
</dbReference>
<evidence type="ECO:0000259" key="1">
    <source>
        <dbReference type="Pfam" id="PF12937"/>
    </source>
</evidence>
<dbReference type="InterPro" id="IPR001810">
    <property type="entry name" value="F-box_dom"/>
</dbReference>
<dbReference type="SUPFAM" id="SSF81383">
    <property type="entry name" value="F-box domain"/>
    <property type="match status" value="1"/>
</dbReference>
<evidence type="ECO:0000313" key="2">
    <source>
        <dbReference type="EMBL" id="KAF9963935.1"/>
    </source>
</evidence>
<dbReference type="AlphaFoldDB" id="A0A9P6J7I3"/>